<sequence>MFILEKFSAAATRMKLMSFTRMISFKGHGHASVSPTVGKAKARTTRLSPRSWRAGRPSSCKVDSELILEVSPCASLRPLHPPASPAVLENANGSCSRFSTQVNDTCSNFAEEGSITGALAPPVEAPPSPIVVPSSNTPILQDGDIEEERMTPFDEPDFRLQYEQQRHAIHIAALEDEYKEKMRAVVDEKNKLKKELEDAKKIRDAFEQQKTFWNERFVTVSRDRDDKVNELKKKLEDTRGERNIFEEHNIFWSERFGTVTRAQDDKIKEIKKELEDARKERDSFENQKSFWNERFLTVTRRRDDKIDELKRERDRFQASYTAVEPRAKALEALANHQQVQLEEMEKVIEESKLQLGKQREELEYRCQENNLLLKQIEEYEASNLTYFQNFHNLAQCTEQFQSRCAQLEQEVEKLNATKSELEASLTAAHDKIQISTLKQLAREQELSEDIYLAKTRQNIAEYHLSYLQETWRAEHTKSANELADCRAELLLKDKHIDVVRQQKDCCQHVITEVVSMLAGRAEDGNEFARQLSLYVSETLDRNEELGLQIFNPHGKELSDSENEGSG</sequence>
<evidence type="ECO:0000313" key="3">
    <source>
        <dbReference type="Proteomes" id="UP000002039"/>
    </source>
</evidence>
<keyword evidence="3" id="KW-1185">Reference proteome</keyword>
<dbReference type="Proteomes" id="UP000002039">
    <property type="component" value="Unassembled WGS sequence"/>
</dbReference>
<gene>
    <name evidence="2" type="ORF">BDCG_09232</name>
</gene>
<feature type="coiled-coil region" evidence="1">
    <location>
        <begin position="171"/>
        <end position="294"/>
    </location>
</feature>
<evidence type="ECO:0000256" key="1">
    <source>
        <dbReference type="SAM" id="Coils"/>
    </source>
</evidence>
<reference evidence="3" key="1">
    <citation type="journal article" date="2015" name="PLoS Genet.">
        <title>The dynamic genome and transcriptome of the human fungal pathogen Blastomyces and close relative Emmonsia.</title>
        <authorList>
            <person name="Munoz J.F."/>
            <person name="Gauthier G.M."/>
            <person name="Desjardins C.A."/>
            <person name="Gallo J.E."/>
            <person name="Holder J."/>
            <person name="Sullivan T.D."/>
            <person name="Marty A.J."/>
            <person name="Carmen J.C."/>
            <person name="Chen Z."/>
            <person name="Ding L."/>
            <person name="Gujja S."/>
            <person name="Magrini V."/>
            <person name="Misas E."/>
            <person name="Mitreva M."/>
            <person name="Priest M."/>
            <person name="Saif S."/>
            <person name="Whiston E.A."/>
            <person name="Young S."/>
            <person name="Zeng Q."/>
            <person name="Goldman W.E."/>
            <person name="Mardis E.R."/>
            <person name="Taylor J.W."/>
            <person name="McEwen J.G."/>
            <person name="Clay O.K."/>
            <person name="Klein B.S."/>
            <person name="Cuomo C.A."/>
        </authorList>
    </citation>
    <scope>NUCLEOTIDE SEQUENCE [LARGE SCALE GENOMIC DNA]</scope>
    <source>
        <strain evidence="3">ER-3 / ATCC MYA-2586</strain>
    </source>
</reference>
<keyword evidence="1" id="KW-0175">Coiled coil</keyword>
<feature type="coiled-coil region" evidence="1">
    <location>
        <begin position="397"/>
        <end position="431"/>
    </location>
</feature>
<protein>
    <submittedName>
        <fullName evidence="2">Uncharacterized protein</fullName>
    </submittedName>
</protein>
<dbReference type="RefSeq" id="XP_045273604.1">
    <property type="nucleotide sequence ID" value="XM_045425021.1"/>
</dbReference>
<accession>A0ABP2ETG7</accession>
<dbReference type="GeneID" id="69030682"/>
<proteinExistence type="predicted"/>
<dbReference type="EMBL" id="EQ999986">
    <property type="protein sequence ID" value="EEQ85963.2"/>
    <property type="molecule type" value="Genomic_DNA"/>
</dbReference>
<organism evidence="2 3">
    <name type="scientific">Ajellomyces dermatitidis (strain ER-3 / ATCC MYA-2586)</name>
    <name type="common">Blastomyces dermatitidis</name>
    <dbReference type="NCBI Taxonomy" id="559297"/>
    <lineage>
        <taxon>Eukaryota</taxon>
        <taxon>Fungi</taxon>
        <taxon>Dikarya</taxon>
        <taxon>Ascomycota</taxon>
        <taxon>Pezizomycotina</taxon>
        <taxon>Eurotiomycetes</taxon>
        <taxon>Eurotiomycetidae</taxon>
        <taxon>Onygenales</taxon>
        <taxon>Ajellomycetaceae</taxon>
        <taxon>Blastomyces</taxon>
    </lineage>
</organism>
<evidence type="ECO:0000313" key="2">
    <source>
        <dbReference type="EMBL" id="EEQ85963.2"/>
    </source>
</evidence>
<name>A0ABP2ETG7_AJEDR</name>
<feature type="coiled-coil region" evidence="1">
    <location>
        <begin position="327"/>
        <end position="361"/>
    </location>
</feature>